<comment type="similarity">
    <text evidence="2">Belongs to the DsbD family.</text>
</comment>
<dbReference type="PANTHER" id="PTHR31272:SF9">
    <property type="entry name" value="BLL1027 PROTEIN"/>
    <property type="match status" value="1"/>
</dbReference>
<feature type="domain" description="Cytochrome C biogenesis protein transmembrane" evidence="8">
    <location>
        <begin position="8"/>
        <end position="214"/>
    </location>
</feature>
<dbReference type="Pfam" id="PF02683">
    <property type="entry name" value="DsbD_TM"/>
    <property type="match status" value="1"/>
</dbReference>
<gene>
    <name evidence="9" type="ORF">FJQ55_08350</name>
</gene>
<dbReference type="InterPro" id="IPR051790">
    <property type="entry name" value="Cytochrome_c-biogenesis_DsbD"/>
</dbReference>
<keyword evidence="10" id="KW-1185">Reference proteome</keyword>
<dbReference type="GO" id="GO:0017004">
    <property type="term" value="P:cytochrome complex assembly"/>
    <property type="evidence" value="ECO:0007669"/>
    <property type="project" value="UniProtKB-KW"/>
</dbReference>
<name>A0A504U731_9HYPH</name>
<feature type="transmembrane region" description="Helical" evidence="7">
    <location>
        <begin position="41"/>
        <end position="65"/>
    </location>
</feature>
<dbReference type="GO" id="GO:0016020">
    <property type="term" value="C:membrane"/>
    <property type="evidence" value="ECO:0007669"/>
    <property type="project" value="UniProtKB-SubCell"/>
</dbReference>
<evidence type="ECO:0000256" key="5">
    <source>
        <dbReference type="ARBA" id="ARBA00022989"/>
    </source>
</evidence>
<evidence type="ECO:0000313" key="10">
    <source>
        <dbReference type="Proteomes" id="UP000316429"/>
    </source>
</evidence>
<dbReference type="Proteomes" id="UP000316429">
    <property type="component" value="Unassembled WGS sequence"/>
</dbReference>
<sequence>MLSGGILAFLAGVLSLLNPCTLPLVPIVLGAAVNRHRFGPVALAAGLCLSFVVIGLFVALVGFSIGLDFTVFRVTGGLLLMAMGVLLLVPAAQARFAMAAGPAANWSQGKLGLVDESGLKGQFLVGLLLGAVWSPCVGPTLGAASLLAARGENLGQVVITMTAFGIGAALPLLLIGTLSKAAIQRTRGQLMTIGQRGKALFGVLLLVTGVLVVSGFDKRVETVLVELSPLWLTDLTTRY</sequence>
<keyword evidence="4" id="KW-0201">Cytochrome c-type biogenesis</keyword>
<dbReference type="PANTHER" id="PTHR31272">
    <property type="entry name" value="CYTOCHROME C-TYPE BIOGENESIS PROTEIN HI_1454-RELATED"/>
    <property type="match status" value="1"/>
</dbReference>
<reference evidence="9 10" key="1">
    <citation type="submission" date="2019-06" db="EMBL/GenBank/DDBJ databases">
        <title>Rhizobium sp. CL12 isolated from roots of soybean.</title>
        <authorList>
            <person name="Wang C."/>
        </authorList>
    </citation>
    <scope>NUCLEOTIDE SEQUENCE [LARGE SCALE GENOMIC DNA]</scope>
    <source>
        <strain evidence="9 10">CL12</strain>
    </source>
</reference>
<keyword evidence="3 7" id="KW-0812">Transmembrane</keyword>
<feature type="transmembrane region" description="Helical" evidence="7">
    <location>
        <begin position="6"/>
        <end position="29"/>
    </location>
</feature>
<accession>A0A504U731</accession>
<evidence type="ECO:0000259" key="8">
    <source>
        <dbReference type="Pfam" id="PF02683"/>
    </source>
</evidence>
<dbReference type="RefSeq" id="WP_140827128.1">
    <property type="nucleotide sequence ID" value="NZ_VFYP01000001.1"/>
</dbReference>
<keyword evidence="5 7" id="KW-1133">Transmembrane helix</keyword>
<dbReference type="OrthoDB" id="9811352at2"/>
<evidence type="ECO:0000256" key="1">
    <source>
        <dbReference type="ARBA" id="ARBA00004141"/>
    </source>
</evidence>
<keyword evidence="6 7" id="KW-0472">Membrane</keyword>
<comment type="caution">
    <text evidence="9">The sequence shown here is derived from an EMBL/GenBank/DDBJ whole genome shotgun (WGS) entry which is preliminary data.</text>
</comment>
<evidence type="ECO:0000256" key="3">
    <source>
        <dbReference type="ARBA" id="ARBA00022692"/>
    </source>
</evidence>
<feature type="transmembrane region" description="Helical" evidence="7">
    <location>
        <begin position="123"/>
        <end position="148"/>
    </location>
</feature>
<evidence type="ECO:0000256" key="7">
    <source>
        <dbReference type="SAM" id="Phobius"/>
    </source>
</evidence>
<evidence type="ECO:0000313" key="9">
    <source>
        <dbReference type="EMBL" id="TPP10838.1"/>
    </source>
</evidence>
<evidence type="ECO:0000256" key="2">
    <source>
        <dbReference type="ARBA" id="ARBA00006143"/>
    </source>
</evidence>
<dbReference type="AlphaFoldDB" id="A0A504U731"/>
<feature type="transmembrane region" description="Helical" evidence="7">
    <location>
        <begin position="199"/>
        <end position="216"/>
    </location>
</feature>
<evidence type="ECO:0000256" key="4">
    <source>
        <dbReference type="ARBA" id="ARBA00022748"/>
    </source>
</evidence>
<proteinExistence type="inferred from homology"/>
<protein>
    <submittedName>
        <fullName evidence="9">Cytochrome c biogenesis protein CcdA</fullName>
    </submittedName>
</protein>
<dbReference type="InterPro" id="IPR003834">
    <property type="entry name" value="Cyt_c_assmbl_TM_dom"/>
</dbReference>
<dbReference type="EMBL" id="VFYP01000001">
    <property type="protein sequence ID" value="TPP10838.1"/>
    <property type="molecule type" value="Genomic_DNA"/>
</dbReference>
<feature type="transmembrane region" description="Helical" evidence="7">
    <location>
        <begin position="71"/>
        <end position="89"/>
    </location>
</feature>
<feature type="transmembrane region" description="Helical" evidence="7">
    <location>
        <begin position="154"/>
        <end position="178"/>
    </location>
</feature>
<comment type="subcellular location">
    <subcellularLocation>
        <location evidence="1">Membrane</location>
        <topology evidence="1">Multi-pass membrane protein</topology>
    </subcellularLocation>
</comment>
<evidence type="ECO:0000256" key="6">
    <source>
        <dbReference type="ARBA" id="ARBA00023136"/>
    </source>
</evidence>
<organism evidence="9 10">
    <name type="scientific">Rhizobium glycinendophyticum</name>
    <dbReference type="NCBI Taxonomy" id="2589807"/>
    <lineage>
        <taxon>Bacteria</taxon>
        <taxon>Pseudomonadati</taxon>
        <taxon>Pseudomonadota</taxon>
        <taxon>Alphaproteobacteria</taxon>
        <taxon>Hyphomicrobiales</taxon>
        <taxon>Rhizobiaceae</taxon>
        <taxon>Rhizobium/Agrobacterium group</taxon>
        <taxon>Rhizobium</taxon>
    </lineage>
</organism>